<accession>A0A0A0KER2</accession>
<dbReference type="Proteomes" id="UP000029981">
    <property type="component" value="Chromosome 6"/>
</dbReference>
<reference evidence="1 2" key="1">
    <citation type="journal article" date="2009" name="Nat. Genet.">
        <title>The genome of the cucumber, Cucumis sativus L.</title>
        <authorList>
            <person name="Huang S."/>
            <person name="Li R."/>
            <person name="Zhang Z."/>
            <person name="Li L."/>
            <person name="Gu X."/>
            <person name="Fan W."/>
            <person name="Lucas W.J."/>
            <person name="Wang X."/>
            <person name="Xie B."/>
            <person name="Ni P."/>
            <person name="Ren Y."/>
            <person name="Zhu H."/>
            <person name="Li J."/>
            <person name="Lin K."/>
            <person name="Jin W."/>
            <person name="Fei Z."/>
            <person name="Li G."/>
            <person name="Staub J."/>
            <person name="Kilian A."/>
            <person name="van der Vossen E.A."/>
            <person name="Wu Y."/>
            <person name="Guo J."/>
            <person name="He J."/>
            <person name="Jia Z."/>
            <person name="Ren Y."/>
            <person name="Tian G."/>
            <person name="Lu Y."/>
            <person name="Ruan J."/>
            <person name="Qian W."/>
            <person name="Wang M."/>
            <person name="Huang Q."/>
            <person name="Li B."/>
            <person name="Xuan Z."/>
            <person name="Cao J."/>
            <person name="Asan"/>
            <person name="Wu Z."/>
            <person name="Zhang J."/>
            <person name="Cai Q."/>
            <person name="Bai Y."/>
            <person name="Zhao B."/>
            <person name="Han Y."/>
            <person name="Li Y."/>
            <person name="Li X."/>
            <person name="Wang S."/>
            <person name="Shi Q."/>
            <person name="Liu S."/>
            <person name="Cho W.K."/>
            <person name="Kim J.Y."/>
            <person name="Xu Y."/>
            <person name="Heller-Uszynska K."/>
            <person name="Miao H."/>
            <person name="Cheng Z."/>
            <person name="Zhang S."/>
            <person name="Wu J."/>
            <person name="Yang Y."/>
            <person name="Kang H."/>
            <person name="Li M."/>
            <person name="Liang H."/>
            <person name="Ren X."/>
            <person name="Shi Z."/>
            <person name="Wen M."/>
            <person name="Jian M."/>
            <person name="Yang H."/>
            <person name="Zhang G."/>
            <person name="Yang Z."/>
            <person name="Chen R."/>
            <person name="Liu S."/>
            <person name="Li J."/>
            <person name="Ma L."/>
            <person name="Liu H."/>
            <person name="Zhou Y."/>
            <person name="Zhao J."/>
            <person name="Fang X."/>
            <person name="Li G."/>
            <person name="Fang L."/>
            <person name="Li Y."/>
            <person name="Liu D."/>
            <person name="Zheng H."/>
            <person name="Zhang Y."/>
            <person name="Qin N."/>
            <person name="Li Z."/>
            <person name="Yang G."/>
            <person name="Yang S."/>
            <person name="Bolund L."/>
            <person name="Kristiansen K."/>
            <person name="Zheng H."/>
            <person name="Li S."/>
            <person name="Zhang X."/>
            <person name="Yang H."/>
            <person name="Wang J."/>
            <person name="Sun R."/>
            <person name="Zhang B."/>
            <person name="Jiang S."/>
            <person name="Wang J."/>
            <person name="Du Y."/>
            <person name="Li S."/>
        </authorList>
    </citation>
    <scope>NUCLEOTIDE SEQUENCE [LARGE SCALE GENOMIC DNA]</scope>
    <source>
        <strain evidence="2">cv. 9930</strain>
    </source>
</reference>
<evidence type="ECO:0000313" key="1">
    <source>
        <dbReference type="EMBL" id="KGN47324.1"/>
    </source>
</evidence>
<keyword evidence="2" id="KW-1185">Reference proteome</keyword>
<dbReference type="EMBL" id="CM002927">
    <property type="protein sequence ID" value="KGN47324.1"/>
    <property type="molecule type" value="Genomic_DNA"/>
</dbReference>
<reference evidence="1 2" key="2">
    <citation type="journal article" date="2009" name="PLoS ONE">
        <title>An integrated genetic and cytogenetic map of the cucumber genome.</title>
        <authorList>
            <person name="Ren Y."/>
            <person name="Zhang Z."/>
            <person name="Liu J."/>
            <person name="Staub J.E."/>
            <person name="Han Y."/>
            <person name="Cheng Z."/>
            <person name="Li X."/>
            <person name="Lu J."/>
            <person name="Miao H."/>
            <person name="Kang H."/>
            <person name="Xie B."/>
            <person name="Gu X."/>
            <person name="Wang X."/>
            <person name="Du Y."/>
            <person name="Jin W."/>
            <person name="Huang S."/>
        </authorList>
    </citation>
    <scope>NUCLEOTIDE SEQUENCE [LARGE SCALE GENOMIC DNA]</scope>
    <source>
        <strain evidence="2">cv. 9930</strain>
    </source>
</reference>
<organism evidence="1 2">
    <name type="scientific">Cucumis sativus</name>
    <name type="common">Cucumber</name>
    <dbReference type="NCBI Taxonomy" id="3659"/>
    <lineage>
        <taxon>Eukaryota</taxon>
        <taxon>Viridiplantae</taxon>
        <taxon>Streptophyta</taxon>
        <taxon>Embryophyta</taxon>
        <taxon>Tracheophyta</taxon>
        <taxon>Spermatophyta</taxon>
        <taxon>Magnoliopsida</taxon>
        <taxon>eudicotyledons</taxon>
        <taxon>Gunneridae</taxon>
        <taxon>Pentapetalae</taxon>
        <taxon>rosids</taxon>
        <taxon>fabids</taxon>
        <taxon>Cucurbitales</taxon>
        <taxon>Cucurbitaceae</taxon>
        <taxon>Benincaseae</taxon>
        <taxon>Cucumis</taxon>
    </lineage>
</organism>
<dbReference type="AlphaFoldDB" id="A0A0A0KER2"/>
<reference evidence="1 2" key="3">
    <citation type="journal article" date="2010" name="BMC Genomics">
        <title>Transcriptome sequencing and comparative analysis of cucumber flowers with different sex types.</title>
        <authorList>
            <person name="Guo S."/>
            <person name="Zheng Y."/>
            <person name="Joung J.G."/>
            <person name="Liu S."/>
            <person name="Zhang Z."/>
            <person name="Crasta O.R."/>
            <person name="Sobral B.W."/>
            <person name="Xu Y."/>
            <person name="Huang S."/>
            <person name="Fei Z."/>
        </authorList>
    </citation>
    <scope>NUCLEOTIDE SEQUENCE [LARGE SCALE GENOMIC DNA]</scope>
    <source>
        <strain evidence="2">cv. 9930</strain>
    </source>
</reference>
<proteinExistence type="predicted"/>
<sequence length="82" mass="9469">MLVDTMNLYCFRISILLFLEKLNKLPTRVGILIQRELELHSTFGSFHVGWKKCPFDPWQKSNKIGSGDAIAQGIRIMQLQSF</sequence>
<dbReference type="Gramene" id="KGN47324">
    <property type="protein sequence ID" value="KGN47324"/>
    <property type="gene ID" value="Csa_6G296970"/>
</dbReference>
<protein>
    <submittedName>
        <fullName evidence="1">Uncharacterized protein</fullName>
    </submittedName>
</protein>
<gene>
    <name evidence="1" type="ORF">Csa_6G296970</name>
</gene>
<reference evidence="1 2" key="4">
    <citation type="journal article" date="2011" name="BMC Genomics">
        <title>RNA-Seq improves annotation of protein-coding genes in the cucumber genome.</title>
        <authorList>
            <person name="Li Z."/>
            <person name="Zhang Z."/>
            <person name="Yan P."/>
            <person name="Huang S."/>
            <person name="Fei Z."/>
            <person name="Lin K."/>
        </authorList>
    </citation>
    <scope>NUCLEOTIDE SEQUENCE [LARGE SCALE GENOMIC DNA]</scope>
    <source>
        <strain evidence="2">cv. 9930</strain>
    </source>
</reference>
<evidence type="ECO:0000313" key="2">
    <source>
        <dbReference type="Proteomes" id="UP000029981"/>
    </source>
</evidence>
<name>A0A0A0KER2_CUCSA</name>